<organism evidence="1">
    <name type="scientific">Neisseria meningitidis alpha153</name>
    <dbReference type="NCBI Taxonomy" id="663926"/>
    <lineage>
        <taxon>Bacteria</taxon>
        <taxon>Pseudomonadati</taxon>
        <taxon>Pseudomonadota</taxon>
        <taxon>Betaproteobacteria</taxon>
        <taxon>Neisseriales</taxon>
        <taxon>Neisseriaceae</taxon>
        <taxon>Neisseria</taxon>
    </lineage>
</organism>
<proteinExistence type="predicted"/>
<sequence>MTLMHLLKRELPDTPAIGIKTKSKTCLNVKLI</sequence>
<gene>
    <name evidence="1" type="ORF">NME_2160</name>
</gene>
<name>C6SFU0_NEIME</name>
<dbReference type="AlphaFoldDB" id="C6SFU0"/>
<accession>C6SFU0</accession>
<protein>
    <submittedName>
        <fullName evidence="1">Uncharacterized protein</fullName>
    </submittedName>
</protein>
<reference evidence="1" key="1">
    <citation type="journal article" date="2008" name="Proc. Natl. Acad. Sci. U.S.A.">
        <title>Whole-genome comparison of disease and carriage strains provides insights into virulence evolution in Neisseria meningitidis.</title>
        <authorList>
            <person name="Schoen C."/>
            <person name="Blom J."/>
            <person name="Claus H."/>
            <person name="Schramm-Glueck A."/>
            <person name="Brandt P."/>
            <person name="Mueller T."/>
            <person name="Goesmann A."/>
            <person name="Joseph B."/>
            <person name="Konietzny S."/>
            <person name="Kurzai O."/>
            <person name="Schmitt C."/>
            <person name="Friedrich T."/>
            <person name="Linke B."/>
            <person name="Vogel U."/>
            <person name="Frosch M."/>
        </authorList>
    </citation>
    <scope>NUCLEOTIDE SEQUENCE</scope>
    <source>
        <strain evidence="1">Alpha153</strain>
    </source>
</reference>
<evidence type="ECO:0000313" key="1">
    <source>
        <dbReference type="EMBL" id="CBA09259.1"/>
    </source>
</evidence>
<dbReference type="EMBL" id="AM889137">
    <property type="protein sequence ID" value="CBA09259.1"/>
    <property type="molecule type" value="Genomic_DNA"/>
</dbReference>